<evidence type="ECO:0000313" key="6">
    <source>
        <dbReference type="Proteomes" id="UP001432060"/>
    </source>
</evidence>
<evidence type="ECO:0000313" key="5">
    <source>
        <dbReference type="EMBL" id="WUT80794.1"/>
    </source>
</evidence>
<dbReference type="PANTHER" id="PTHR30168">
    <property type="entry name" value="PUTATIVE MEMBRANE PROTEIN YPFJ"/>
    <property type="match status" value="1"/>
</dbReference>
<organism evidence="5 6">
    <name type="scientific">Streptomyces melanogenes</name>
    <dbReference type="NCBI Taxonomy" id="67326"/>
    <lineage>
        <taxon>Bacteria</taxon>
        <taxon>Bacillati</taxon>
        <taxon>Actinomycetota</taxon>
        <taxon>Actinomycetes</taxon>
        <taxon>Kitasatosporales</taxon>
        <taxon>Streptomycetaceae</taxon>
        <taxon>Streptomyces</taxon>
    </lineage>
</organism>
<dbReference type="Pfam" id="PF04228">
    <property type="entry name" value="Zn_peptidase"/>
    <property type="match status" value="1"/>
</dbReference>
<evidence type="ECO:0000256" key="3">
    <source>
        <dbReference type="ARBA" id="ARBA00022989"/>
    </source>
</evidence>
<name>A0ABZ1XBK3_9ACTN</name>
<dbReference type="EMBL" id="CP109019">
    <property type="protein sequence ID" value="WUT80794.1"/>
    <property type="molecule type" value="Genomic_DNA"/>
</dbReference>
<gene>
    <name evidence="5" type="ORF">OG515_00635</name>
</gene>
<evidence type="ECO:0000256" key="1">
    <source>
        <dbReference type="ARBA" id="ARBA00004167"/>
    </source>
</evidence>
<proteinExistence type="predicted"/>
<dbReference type="PANTHER" id="PTHR30168:SF0">
    <property type="entry name" value="INNER MEMBRANE PROTEIN"/>
    <property type="match status" value="1"/>
</dbReference>
<keyword evidence="6" id="KW-1185">Reference proteome</keyword>
<evidence type="ECO:0000256" key="4">
    <source>
        <dbReference type="ARBA" id="ARBA00023136"/>
    </source>
</evidence>
<dbReference type="InterPro" id="IPR007343">
    <property type="entry name" value="Uncharacterised_pept_Zn_put"/>
</dbReference>
<sequence>MEQDIDAAVQGVDSFWAKHWSEYFTETYSSPNVVGLYDGTATDAPTCDGQKLDAGNAYYCAPEDYLAWDTNLMAKGYQTGDVYVYFIVAHEWGHAVQNRLDVRLQDVSNELQADCLAGVGLKGAEQDKTIVFESGDNKELAQAITSLSDELPWTEVGDHGSANQRINAFDKGVREGVEGCLPLTAPR</sequence>
<dbReference type="SUPFAM" id="SSF55486">
    <property type="entry name" value="Metalloproteases ('zincins'), catalytic domain"/>
    <property type="match status" value="1"/>
</dbReference>
<dbReference type="Proteomes" id="UP001432060">
    <property type="component" value="Chromosome"/>
</dbReference>
<dbReference type="RefSeq" id="WP_329394669.1">
    <property type="nucleotide sequence ID" value="NZ_CP109019.1"/>
</dbReference>
<keyword evidence="4" id="KW-0472">Membrane</keyword>
<evidence type="ECO:0000256" key="2">
    <source>
        <dbReference type="ARBA" id="ARBA00022692"/>
    </source>
</evidence>
<keyword evidence="3" id="KW-1133">Transmembrane helix</keyword>
<protein>
    <submittedName>
        <fullName evidence="5">Neutral zinc metallopeptidase</fullName>
    </submittedName>
</protein>
<reference evidence="5" key="1">
    <citation type="submission" date="2022-10" db="EMBL/GenBank/DDBJ databases">
        <title>The complete genomes of actinobacterial strains from the NBC collection.</title>
        <authorList>
            <person name="Joergensen T.S."/>
            <person name="Alvarez Arevalo M."/>
            <person name="Sterndorff E.B."/>
            <person name="Faurdal D."/>
            <person name="Vuksanovic O."/>
            <person name="Mourched A.-S."/>
            <person name="Charusanti P."/>
            <person name="Shaw S."/>
            <person name="Blin K."/>
            <person name="Weber T."/>
        </authorList>
    </citation>
    <scope>NUCLEOTIDE SEQUENCE</scope>
    <source>
        <strain evidence="5">NBC_00668</strain>
    </source>
</reference>
<accession>A0ABZ1XBK3</accession>
<comment type="subcellular location">
    <subcellularLocation>
        <location evidence="1">Membrane</location>
        <topology evidence="1">Single-pass membrane protein</topology>
    </subcellularLocation>
</comment>
<keyword evidence="2" id="KW-0812">Transmembrane</keyword>